<dbReference type="InterPro" id="IPR027523">
    <property type="entry name" value="CLU_prot"/>
</dbReference>
<reference evidence="1 2" key="1">
    <citation type="journal article" date="2018" name="Front. Plant Sci.">
        <title>Red Clover (Trifolium pratense) and Zigzag Clover (T. medium) - A Picture of Genomic Similarities and Differences.</title>
        <authorList>
            <person name="Dluhosova J."/>
            <person name="Istvanek J."/>
            <person name="Nedelnik J."/>
            <person name="Repkova J."/>
        </authorList>
    </citation>
    <scope>NUCLEOTIDE SEQUENCE [LARGE SCALE GENOMIC DNA]</scope>
    <source>
        <strain evidence="2">cv. 10/8</strain>
        <tissue evidence="1">Leaf</tissue>
    </source>
</reference>
<evidence type="ECO:0000313" key="2">
    <source>
        <dbReference type="Proteomes" id="UP000265520"/>
    </source>
</evidence>
<organism evidence="1 2">
    <name type="scientific">Trifolium medium</name>
    <dbReference type="NCBI Taxonomy" id="97028"/>
    <lineage>
        <taxon>Eukaryota</taxon>
        <taxon>Viridiplantae</taxon>
        <taxon>Streptophyta</taxon>
        <taxon>Embryophyta</taxon>
        <taxon>Tracheophyta</taxon>
        <taxon>Spermatophyta</taxon>
        <taxon>Magnoliopsida</taxon>
        <taxon>eudicotyledons</taxon>
        <taxon>Gunneridae</taxon>
        <taxon>Pentapetalae</taxon>
        <taxon>rosids</taxon>
        <taxon>fabids</taxon>
        <taxon>Fabales</taxon>
        <taxon>Fabaceae</taxon>
        <taxon>Papilionoideae</taxon>
        <taxon>50 kb inversion clade</taxon>
        <taxon>NPAAA clade</taxon>
        <taxon>Hologalegina</taxon>
        <taxon>IRL clade</taxon>
        <taxon>Trifolieae</taxon>
        <taxon>Trifolium</taxon>
    </lineage>
</organism>
<protein>
    <submittedName>
        <fullName evidence="1">Clustered mitochondria protein-like</fullName>
    </submittedName>
</protein>
<dbReference type="Proteomes" id="UP000265520">
    <property type="component" value="Unassembled WGS sequence"/>
</dbReference>
<dbReference type="PANTHER" id="PTHR12601">
    <property type="entry name" value="EUKARYOTIC TRANSLATION INITIATION FACTOR 3 SUBUNIT EIF-3"/>
    <property type="match status" value="1"/>
</dbReference>
<name>A0A392P231_9FABA</name>
<evidence type="ECO:0000313" key="1">
    <source>
        <dbReference type="EMBL" id="MCI06111.1"/>
    </source>
</evidence>
<feature type="non-terminal residue" evidence="1">
    <location>
        <position position="189"/>
    </location>
</feature>
<dbReference type="GO" id="GO:0005737">
    <property type="term" value="C:cytoplasm"/>
    <property type="evidence" value="ECO:0007669"/>
    <property type="project" value="TreeGrafter"/>
</dbReference>
<dbReference type="EMBL" id="LXQA010060783">
    <property type="protein sequence ID" value="MCI06111.1"/>
    <property type="molecule type" value="Genomic_DNA"/>
</dbReference>
<dbReference type="AlphaFoldDB" id="A0A392P231"/>
<accession>A0A392P231</accession>
<comment type="caution">
    <text evidence="1">The sequence shown here is derived from an EMBL/GenBank/DDBJ whole genome shotgun (WGS) entry which is preliminary data.</text>
</comment>
<sequence>SFVKKVLEESFLKLKEEDTRHSKSIRWELGACWVQHLQNQATAKTEPKKAEEAKLEPSVKGLGKQGGLLKELKKKIDIRNSKVEQGNDIDINKPDATQQEFERQCEEKETIWRKLLSDAAYSRLKESKTDFHLKSPDELMEMAHKYYDDVALPKLVADFGSLELSPVDGRTLTDFMHTRGLQMSSLGRV</sequence>
<feature type="non-terminal residue" evidence="1">
    <location>
        <position position="1"/>
    </location>
</feature>
<dbReference type="PANTHER" id="PTHR12601:SF39">
    <property type="entry name" value="PROTEIN REDUCED CHLOROPLAST COVERAGE 2"/>
    <property type="match status" value="1"/>
</dbReference>
<keyword evidence="2" id="KW-1185">Reference proteome</keyword>
<proteinExistence type="predicted"/>